<dbReference type="GeneID" id="39606100"/>
<dbReference type="Proteomes" id="UP000267145">
    <property type="component" value="Unassembled WGS sequence"/>
</dbReference>
<keyword evidence="5" id="KW-0326">Glycosidase</keyword>
<sequence length="166" mass="18884">MIKVGYTGRTIDSRLDEWAECGNGLPKFLGQILRVRHPERVETLIHFELVECRRGRLTEVTVRNTGAVRGAEVVQVYIAPSQQARVNRPIKELKGFTEVALEPGQSERVTVEALTRYAAAYWDESRHKWCVEAGEYKVIVSDSSTVSDKAVRGSFKIDETYWWIGL</sequence>
<evidence type="ECO:0000259" key="6">
    <source>
        <dbReference type="SMART" id="SM01217"/>
    </source>
</evidence>
<dbReference type="EMBL" id="RBVV01000016">
    <property type="protein sequence ID" value="RNJ59408.1"/>
    <property type="molecule type" value="Genomic_DNA"/>
</dbReference>
<comment type="catalytic activity">
    <reaction evidence="1">
        <text>Hydrolysis of terminal, non-reducing beta-D-glucosyl residues with release of beta-D-glucose.</text>
        <dbReference type="EC" id="3.2.1.21"/>
    </reaction>
</comment>
<proteinExistence type="inferred from homology"/>
<comment type="caution">
    <text evidence="7">The sequence shown here is derived from an EMBL/GenBank/DDBJ whole genome shotgun (WGS) entry which is preliminary data.</text>
</comment>
<evidence type="ECO:0000313" key="8">
    <source>
        <dbReference type="Proteomes" id="UP000267145"/>
    </source>
</evidence>
<evidence type="ECO:0000256" key="2">
    <source>
        <dbReference type="ARBA" id="ARBA00005336"/>
    </source>
</evidence>
<dbReference type="RefSeq" id="XP_028497566.1">
    <property type="nucleotide sequence ID" value="XM_028636620.1"/>
</dbReference>
<dbReference type="SMART" id="SM01217">
    <property type="entry name" value="Fn3_like"/>
    <property type="match status" value="1"/>
</dbReference>
<dbReference type="FunFam" id="2.60.40.10:FF:000495">
    <property type="entry name" value="Periplasmic beta-glucosidase"/>
    <property type="match status" value="1"/>
</dbReference>
<feature type="domain" description="Fibronectin type III-like" evidence="6">
    <location>
        <begin position="72"/>
        <end position="144"/>
    </location>
</feature>
<gene>
    <name evidence="7" type="ORF">D7B24_002411</name>
</gene>
<dbReference type="Pfam" id="PF14310">
    <property type="entry name" value="Fn3-like"/>
    <property type="match status" value="1"/>
</dbReference>
<evidence type="ECO:0000256" key="5">
    <source>
        <dbReference type="ARBA" id="ARBA00023295"/>
    </source>
</evidence>
<dbReference type="Pfam" id="PF10544">
    <property type="entry name" value="T5orf172"/>
    <property type="match status" value="1"/>
</dbReference>
<dbReference type="PANTHER" id="PTHR42715:SF27">
    <property type="entry name" value="BETA-GLUCOSIDASE-RELATED"/>
    <property type="match status" value="1"/>
</dbReference>
<dbReference type="InterPro" id="IPR026891">
    <property type="entry name" value="Fn3-like"/>
</dbReference>
<dbReference type="GO" id="GO:0009251">
    <property type="term" value="P:glucan catabolic process"/>
    <property type="evidence" value="ECO:0007669"/>
    <property type="project" value="TreeGrafter"/>
</dbReference>
<name>A0A3M9YIG3_9PEZI</name>
<evidence type="ECO:0000313" key="7">
    <source>
        <dbReference type="EMBL" id="RNJ59408.1"/>
    </source>
</evidence>
<dbReference type="AlphaFoldDB" id="A0A3M9YIG3"/>
<protein>
    <recommendedName>
        <fullName evidence="3">beta-glucosidase</fullName>
        <ecNumber evidence="3">3.2.1.21</ecNumber>
    </recommendedName>
</protein>
<dbReference type="Gene3D" id="2.60.40.10">
    <property type="entry name" value="Immunoglobulins"/>
    <property type="match status" value="1"/>
</dbReference>
<dbReference type="PANTHER" id="PTHR42715">
    <property type="entry name" value="BETA-GLUCOSIDASE"/>
    <property type="match status" value="1"/>
</dbReference>
<dbReference type="InterPro" id="IPR018306">
    <property type="entry name" value="Phage_T5_Orf172_DNA-bd"/>
</dbReference>
<accession>A0A3M9YIG3</accession>
<keyword evidence="8" id="KW-1185">Reference proteome</keyword>
<evidence type="ECO:0000256" key="3">
    <source>
        <dbReference type="ARBA" id="ARBA00012744"/>
    </source>
</evidence>
<comment type="similarity">
    <text evidence="2">Belongs to the glycosyl hydrolase 3 family.</text>
</comment>
<evidence type="ECO:0000256" key="1">
    <source>
        <dbReference type="ARBA" id="ARBA00000448"/>
    </source>
</evidence>
<dbReference type="InterPro" id="IPR013783">
    <property type="entry name" value="Ig-like_fold"/>
</dbReference>
<dbReference type="InterPro" id="IPR050288">
    <property type="entry name" value="Cellulose_deg_GH3"/>
</dbReference>
<evidence type="ECO:0000256" key="4">
    <source>
        <dbReference type="ARBA" id="ARBA00022801"/>
    </source>
</evidence>
<dbReference type="GO" id="GO:0008422">
    <property type="term" value="F:beta-glucosidase activity"/>
    <property type="evidence" value="ECO:0007669"/>
    <property type="project" value="UniProtKB-EC"/>
</dbReference>
<dbReference type="STRING" id="1051616.A0A3M9YIG3"/>
<reference evidence="7 8" key="1">
    <citation type="submission" date="2018-10" db="EMBL/GenBank/DDBJ databases">
        <title>Genome sequence of Verticillium nonalfalfae VnAa140.</title>
        <authorList>
            <person name="Stajich J.E."/>
            <person name="Kasson M.T."/>
        </authorList>
    </citation>
    <scope>NUCLEOTIDE SEQUENCE [LARGE SCALE GENOMIC DNA]</scope>
    <source>
        <strain evidence="7 8">VnAa140</strain>
    </source>
</reference>
<organism evidence="7 8">
    <name type="scientific">Verticillium nonalfalfae</name>
    <dbReference type="NCBI Taxonomy" id="1051616"/>
    <lineage>
        <taxon>Eukaryota</taxon>
        <taxon>Fungi</taxon>
        <taxon>Dikarya</taxon>
        <taxon>Ascomycota</taxon>
        <taxon>Pezizomycotina</taxon>
        <taxon>Sordariomycetes</taxon>
        <taxon>Hypocreomycetidae</taxon>
        <taxon>Glomerellales</taxon>
        <taxon>Plectosphaerellaceae</taxon>
        <taxon>Verticillium</taxon>
    </lineage>
</organism>
<keyword evidence="4" id="KW-0378">Hydrolase</keyword>
<dbReference type="EC" id="3.2.1.21" evidence="3"/>